<feature type="signal peptide" evidence="1">
    <location>
        <begin position="1"/>
        <end position="18"/>
    </location>
</feature>
<evidence type="ECO:0008006" key="4">
    <source>
        <dbReference type="Google" id="ProtNLM"/>
    </source>
</evidence>
<evidence type="ECO:0000313" key="3">
    <source>
        <dbReference type="Proteomes" id="UP001465668"/>
    </source>
</evidence>
<dbReference type="EMBL" id="JARVKM010000056">
    <property type="protein sequence ID" value="KAK9772874.1"/>
    <property type="molecule type" value="Genomic_DNA"/>
</dbReference>
<proteinExistence type="predicted"/>
<sequence>MLFKTSTLLLALSPGSLAWEWGKAGQWTGTQRMNCRGGDSYINYTTVTGFFQQDDSATDASTFDYTTANYGLINRTYETDAEFDPHGTKTQWQRFEYYINTLNKEADHKTQFKVVYFARHGEGYHNAAETFYGTPAWNCYWGEQDGNATVTWADAYLTAAGIAQTTKANTFWKSQLANQKMPAPRSYYTSPLNRCTITANLTFNGLDLPAEYPFVPTVKELFREGISIHTCDRRSTKSHIESLLPFYKVEHGFTEYDELWNGTYAETSDAQAVRSKKVLDDVFSNDENTWISVTSHSGEIKSLLSVLGHRTFSLSTGQAIPVLVEAKNLRKVDAPTSTVSSWSLDPTCMVPPVTSIAGTGCICSSASSTLASATATITSA</sequence>
<dbReference type="InterPro" id="IPR013078">
    <property type="entry name" value="His_Pase_superF_clade-1"/>
</dbReference>
<keyword evidence="1" id="KW-0732">Signal</keyword>
<evidence type="ECO:0000313" key="2">
    <source>
        <dbReference type="EMBL" id="KAK9772874.1"/>
    </source>
</evidence>
<protein>
    <recommendedName>
        <fullName evidence="4">Phosphoglycerate mutase</fullName>
    </recommendedName>
</protein>
<dbReference type="InterPro" id="IPR029033">
    <property type="entry name" value="His_PPase_superfam"/>
</dbReference>
<comment type="caution">
    <text evidence="2">The sequence shown here is derived from an EMBL/GenBank/DDBJ whole genome shotgun (WGS) entry which is preliminary data.</text>
</comment>
<dbReference type="Proteomes" id="UP001465668">
    <property type="component" value="Unassembled WGS sequence"/>
</dbReference>
<accession>A0ABR2XGG2</accession>
<dbReference type="PANTHER" id="PTHR48100:SF32">
    <property type="entry name" value="ANCHORED PROTEIN, PUTATIVE (AFU_ORTHOLOGUE AFUA_1G10590)-RELATED"/>
    <property type="match status" value="1"/>
</dbReference>
<dbReference type="Gene3D" id="3.40.50.1240">
    <property type="entry name" value="Phosphoglycerate mutase-like"/>
    <property type="match status" value="1"/>
</dbReference>
<gene>
    <name evidence="2" type="ORF">SCAR479_10384</name>
</gene>
<dbReference type="Pfam" id="PF00300">
    <property type="entry name" value="His_Phos_1"/>
    <property type="match status" value="1"/>
</dbReference>
<evidence type="ECO:0000256" key="1">
    <source>
        <dbReference type="SAM" id="SignalP"/>
    </source>
</evidence>
<reference evidence="2 3" key="1">
    <citation type="submission" date="2024-02" db="EMBL/GenBank/DDBJ databases">
        <title>First draft genome assembly of two strains of Seiridium cardinale.</title>
        <authorList>
            <person name="Emiliani G."/>
            <person name="Scali E."/>
        </authorList>
    </citation>
    <scope>NUCLEOTIDE SEQUENCE [LARGE SCALE GENOMIC DNA]</scope>
    <source>
        <strain evidence="2 3">BM-138-000479</strain>
    </source>
</reference>
<keyword evidence="3" id="KW-1185">Reference proteome</keyword>
<dbReference type="CDD" id="cd07040">
    <property type="entry name" value="HP"/>
    <property type="match status" value="1"/>
</dbReference>
<dbReference type="InterPro" id="IPR050275">
    <property type="entry name" value="PGM_Phosphatase"/>
</dbReference>
<name>A0ABR2XGG2_9PEZI</name>
<feature type="chain" id="PRO_5046066917" description="Phosphoglycerate mutase" evidence="1">
    <location>
        <begin position="19"/>
        <end position="380"/>
    </location>
</feature>
<dbReference type="SMART" id="SM00855">
    <property type="entry name" value="PGAM"/>
    <property type="match status" value="1"/>
</dbReference>
<dbReference type="PANTHER" id="PTHR48100">
    <property type="entry name" value="BROAD-SPECIFICITY PHOSPHATASE YOR283W-RELATED"/>
    <property type="match status" value="1"/>
</dbReference>
<organism evidence="2 3">
    <name type="scientific">Seiridium cardinale</name>
    <dbReference type="NCBI Taxonomy" id="138064"/>
    <lineage>
        <taxon>Eukaryota</taxon>
        <taxon>Fungi</taxon>
        <taxon>Dikarya</taxon>
        <taxon>Ascomycota</taxon>
        <taxon>Pezizomycotina</taxon>
        <taxon>Sordariomycetes</taxon>
        <taxon>Xylariomycetidae</taxon>
        <taxon>Amphisphaeriales</taxon>
        <taxon>Sporocadaceae</taxon>
        <taxon>Seiridium</taxon>
    </lineage>
</organism>
<dbReference type="SUPFAM" id="SSF53254">
    <property type="entry name" value="Phosphoglycerate mutase-like"/>
    <property type="match status" value="1"/>
</dbReference>